<evidence type="ECO:0000256" key="1">
    <source>
        <dbReference type="SAM" id="SignalP"/>
    </source>
</evidence>
<dbReference type="OrthoDB" id="799853at2"/>
<proteinExistence type="predicted"/>
<dbReference type="EMBL" id="LVYD01000024">
    <property type="protein sequence ID" value="OQP65377.1"/>
    <property type="molecule type" value="Genomic_DNA"/>
</dbReference>
<feature type="signal peptide" evidence="1">
    <location>
        <begin position="1"/>
        <end position="20"/>
    </location>
</feature>
<reference evidence="2 3" key="1">
    <citation type="submission" date="2016-03" db="EMBL/GenBank/DDBJ databases">
        <title>Niastella vici sp. nov., isolated from farmland soil.</title>
        <authorList>
            <person name="Chen L."/>
            <person name="Wang D."/>
            <person name="Yang S."/>
            <person name="Wang G."/>
        </authorList>
    </citation>
    <scope>NUCLEOTIDE SEQUENCE [LARGE SCALE GENOMIC DNA]</scope>
    <source>
        <strain evidence="2 3">DJ57</strain>
    </source>
</reference>
<dbReference type="Proteomes" id="UP000192796">
    <property type="component" value="Unassembled WGS sequence"/>
</dbReference>
<feature type="chain" id="PRO_5012122103" description="Lipocalin-like domain-containing protein" evidence="1">
    <location>
        <begin position="21"/>
        <end position="164"/>
    </location>
</feature>
<organism evidence="2 3">
    <name type="scientific">Niastella vici</name>
    <dbReference type="NCBI Taxonomy" id="1703345"/>
    <lineage>
        <taxon>Bacteria</taxon>
        <taxon>Pseudomonadati</taxon>
        <taxon>Bacteroidota</taxon>
        <taxon>Chitinophagia</taxon>
        <taxon>Chitinophagales</taxon>
        <taxon>Chitinophagaceae</taxon>
        <taxon>Niastella</taxon>
    </lineage>
</organism>
<sequence length="164" mass="18863">MRKGLSFLIVLFSSLYLAHAQNADFSGTWILNKRTSNRGNDYINGVPSKMRVIQHEDSIIIHKQTLNQNGLDTVYIDTLIVGGMSELLMLPDKVKKNVVQWKDDGFRLIQNLTYQNIVSGKVEHKIVYNWNLSGTNILILNRFDENLISGEIWSMEGVYKKRTF</sequence>
<keyword evidence="1" id="KW-0732">Signal</keyword>
<dbReference type="AlphaFoldDB" id="A0A1V9G462"/>
<comment type="caution">
    <text evidence="2">The sequence shown here is derived from an EMBL/GenBank/DDBJ whole genome shotgun (WGS) entry which is preliminary data.</text>
</comment>
<evidence type="ECO:0008006" key="4">
    <source>
        <dbReference type="Google" id="ProtNLM"/>
    </source>
</evidence>
<name>A0A1V9G462_9BACT</name>
<dbReference type="RefSeq" id="WP_081146148.1">
    <property type="nucleotide sequence ID" value="NZ_LVYD01000024.1"/>
</dbReference>
<protein>
    <recommendedName>
        <fullName evidence="4">Lipocalin-like domain-containing protein</fullName>
    </recommendedName>
</protein>
<gene>
    <name evidence="2" type="ORF">A3860_17065</name>
</gene>
<evidence type="ECO:0000313" key="2">
    <source>
        <dbReference type="EMBL" id="OQP65377.1"/>
    </source>
</evidence>
<accession>A0A1V9G462</accession>
<evidence type="ECO:0000313" key="3">
    <source>
        <dbReference type="Proteomes" id="UP000192796"/>
    </source>
</evidence>
<keyword evidence="3" id="KW-1185">Reference proteome</keyword>